<comment type="subunit">
    <text evidence="4 12">Homodimer.</text>
</comment>
<feature type="binding site" evidence="12">
    <location>
        <position position="126"/>
    </location>
    <ligand>
        <name>a CDP-1,2-diacyl-sn-glycerol</name>
        <dbReference type="ChEBI" id="CHEBI:58332"/>
    </ligand>
</feature>
<evidence type="ECO:0000256" key="7">
    <source>
        <dbReference type="ARBA" id="ARBA00023136"/>
    </source>
</evidence>
<evidence type="ECO:0000256" key="3">
    <source>
        <dbReference type="ARBA" id="ARBA00010441"/>
    </source>
</evidence>
<dbReference type="HAMAP" id="MF_02241">
    <property type="entry name" value="PIP_synthase"/>
    <property type="match status" value="1"/>
</dbReference>
<keyword evidence="14" id="KW-1185">Reference proteome</keyword>
<comment type="caution">
    <text evidence="13">The sequence shown here is derived from an EMBL/GenBank/DDBJ whole genome shotgun (WGS) entry which is preliminary data.</text>
</comment>
<keyword evidence="12 13" id="KW-0808">Transferase</keyword>
<dbReference type="Proteomes" id="UP000217986">
    <property type="component" value="Unassembled WGS sequence"/>
</dbReference>
<evidence type="ECO:0000256" key="6">
    <source>
        <dbReference type="ARBA" id="ARBA00022989"/>
    </source>
</evidence>
<evidence type="ECO:0000313" key="13">
    <source>
        <dbReference type="EMBL" id="PAU68674.1"/>
    </source>
</evidence>
<accession>A0A2A2EHF6</accession>
<evidence type="ECO:0000256" key="4">
    <source>
        <dbReference type="ARBA" id="ARBA00011738"/>
    </source>
</evidence>
<comment type="caution">
    <text evidence="12">Lacks conserved residue(s) required for the propagation of feature annotation.</text>
</comment>
<dbReference type="InterPro" id="IPR043130">
    <property type="entry name" value="CDP-OH_PTrfase_TM_dom"/>
</dbReference>
<comment type="cofactor">
    <cofactor evidence="12">
        <name>Mg(2+)</name>
        <dbReference type="ChEBI" id="CHEBI:18420"/>
    </cofactor>
    <text evidence="12">Contains a di-nuclear catalytic Mg(2+) center.</text>
</comment>
<evidence type="ECO:0000256" key="11">
    <source>
        <dbReference type="ARBA" id="ARBA00048865"/>
    </source>
</evidence>
<feature type="binding site" evidence="12">
    <location>
        <begin position="75"/>
        <end position="78"/>
    </location>
    <ligand>
        <name>a CDP-1,2-diacyl-sn-glycerol</name>
        <dbReference type="ChEBI" id="CHEBI:58332"/>
    </ligand>
</feature>
<protein>
    <recommendedName>
        <fullName evidence="9 12">Phosphatidylinositol phosphate synthase</fullName>
        <shortName evidence="12">PIP synthase</shortName>
        <ecNumber evidence="12">2.7.8.-</ecNumber>
    </recommendedName>
    <alternativeName>
        <fullName evidence="10 12">CDP-diacylglycerol--D-myo-inositol-3-phosphate 3-phosphatidyltransferase</fullName>
    </alternativeName>
</protein>
<name>A0A2A2EHF6_9BIFI</name>
<feature type="binding site" evidence="12">
    <location>
        <position position="116"/>
    </location>
    <ligand>
        <name>a CDP-1,2-diacyl-sn-glycerol</name>
        <dbReference type="ChEBI" id="CHEBI:58332"/>
    </ligand>
</feature>
<comment type="similarity">
    <text evidence="3 12">Belongs to the CDP-alcohol phosphatidyltransferase class-I family.</text>
</comment>
<dbReference type="Gene3D" id="1.20.120.1760">
    <property type="match status" value="1"/>
</dbReference>
<keyword evidence="7 12" id="KW-0472">Membrane</keyword>
<comment type="subcellular location">
    <subcellularLocation>
        <location evidence="12">Cell membrane</location>
        <topology evidence="12">Multi-pass membrane protein</topology>
    </subcellularLocation>
    <subcellularLocation>
        <location evidence="1">Endomembrane system</location>
        <topology evidence="1">Multi-pass membrane protein</topology>
    </subcellularLocation>
</comment>
<organism evidence="13 14">
    <name type="scientific">Bifidobacterium italicum</name>
    <dbReference type="NCBI Taxonomy" id="1960968"/>
    <lineage>
        <taxon>Bacteria</taxon>
        <taxon>Bacillati</taxon>
        <taxon>Actinomycetota</taxon>
        <taxon>Actinomycetes</taxon>
        <taxon>Bifidobacteriales</taxon>
        <taxon>Bifidobacteriaceae</taxon>
        <taxon>Bifidobacterium</taxon>
    </lineage>
</organism>
<comment type="pathway">
    <text evidence="2 12">Phospholipid metabolism; phosphatidylinositol phosphate biosynthesis.</text>
</comment>
<evidence type="ECO:0000256" key="12">
    <source>
        <dbReference type="HAMAP-Rule" id="MF_02241"/>
    </source>
</evidence>
<dbReference type="EMBL" id="MVOG01000027">
    <property type="protein sequence ID" value="PAU68674.1"/>
    <property type="molecule type" value="Genomic_DNA"/>
</dbReference>
<dbReference type="UniPathway" id="UPA00220"/>
<feature type="active site" description="Proton acceptor" evidence="12">
    <location>
        <position position="137"/>
    </location>
</feature>
<proteinExistence type="inferred from homology"/>
<keyword evidence="12" id="KW-0479">Metal-binding</keyword>
<sequence>MISAPGLPASVGGRPAPDEPLIGVLFYASCTEGSNGEPHEHTGERHIMLEKLRPWFKRLINPIARGMVRIGLTANAVTVIGAVGTIVAGIATGITGWLFWGALVMTLLVIFDSLDGSVAQLTNGGTHFGAFLDSTLDRVADWAVLLGVIIYFLMRSNAMLLADGRYDVVALVGMGAAIYAIMTSFVTSYIRARAESVGADAKGGIATRSDRLTIILVGMAISGLTHQDIWLMATMCILAALGTITVGQRIHEARVSIEAEFDDADKG</sequence>
<evidence type="ECO:0000256" key="8">
    <source>
        <dbReference type="ARBA" id="ARBA00023935"/>
    </source>
</evidence>
<keyword evidence="12" id="KW-0460">Magnesium</keyword>
<feature type="transmembrane region" description="Helical" evidence="12">
    <location>
        <begin position="72"/>
        <end position="100"/>
    </location>
</feature>
<dbReference type="NCBIfam" id="NF045883">
    <property type="entry name" value="PIPSynth"/>
    <property type="match status" value="1"/>
</dbReference>
<keyword evidence="12" id="KW-0594">Phospholipid biosynthesis</keyword>
<evidence type="ECO:0000256" key="2">
    <source>
        <dbReference type="ARBA" id="ARBA00004805"/>
    </source>
</evidence>
<keyword evidence="5 12" id="KW-0812">Transmembrane</keyword>
<dbReference type="InterPro" id="IPR000462">
    <property type="entry name" value="CDP-OH_P_trans"/>
</dbReference>
<feature type="transmembrane region" description="Helical" evidence="12">
    <location>
        <begin position="229"/>
        <end position="247"/>
    </location>
</feature>
<keyword evidence="12" id="KW-0443">Lipid metabolism</keyword>
<dbReference type="GO" id="GO:0005886">
    <property type="term" value="C:plasma membrane"/>
    <property type="evidence" value="ECO:0007669"/>
    <property type="project" value="UniProtKB-SubCell"/>
</dbReference>
<dbReference type="GO" id="GO:0000287">
    <property type="term" value="F:magnesium ion binding"/>
    <property type="evidence" value="ECO:0007669"/>
    <property type="project" value="UniProtKB-UniRule"/>
</dbReference>
<feature type="transmembrane region" description="Helical" evidence="12">
    <location>
        <begin position="168"/>
        <end position="190"/>
    </location>
</feature>
<comment type="catalytic activity">
    <reaction evidence="8 12">
        <text>1,2-di-(9Z-octadecenoyl)-sn-glycero-3-cytidine-5'-diphosphate + 1D-myo-inositol 3-phosphate = 1,2-di-(9Z-octadecenoyl)-sn-glycero-3-phospho-(1D-myo-inositol-3-phosphate) + CMP + H(+)</text>
        <dbReference type="Rhea" id="RHEA:61216"/>
        <dbReference type="ChEBI" id="CHEBI:15378"/>
        <dbReference type="ChEBI" id="CHEBI:58401"/>
        <dbReference type="ChEBI" id="CHEBI:60377"/>
        <dbReference type="ChEBI" id="CHEBI:85356"/>
        <dbReference type="ChEBI" id="CHEBI:144472"/>
    </reaction>
</comment>
<dbReference type="InterPro" id="IPR044268">
    <property type="entry name" value="PIP_synthase_PgsA1"/>
</dbReference>
<dbReference type="Pfam" id="PF01066">
    <property type="entry name" value="CDP-OH_P_transf"/>
    <property type="match status" value="1"/>
</dbReference>
<dbReference type="AlphaFoldDB" id="A0A2A2EHF6"/>
<evidence type="ECO:0000313" key="14">
    <source>
        <dbReference type="Proteomes" id="UP000217986"/>
    </source>
</evidence>
<feature type="binding site" evidence="12">
    <location>
        <position position="133"/>
    </location>
    <ligand>
        <name>Mg(2+)</name>
        <dbReference type="ChEBI" id="CHEBI:18420"/>
        <label>2</label>
    </ligand>
</feature>
<reference evidence="13 14" key="1">
    <citation type="journal article" date="2017" name="ISME J.">
        <title>Unveiling bifidobacterial biogeography across the mammalian branch of the tree of life.</title>
        <authorList>
            <person name="Milani C."/>
            <person name="Mangifesta M."/>
            <person name="Mancabelli L."/>
            <person name="Lugli G.A."/>
            <person name="James K."/>
            <person name="Duranti S."/>
            <person name="Turroni F."/>
            <person name="Ferrario C."/>
            <person name="Ossiprandi M.C."/>
            <person name="van Sinderen D."/>
            <person name="Ventura M."/>
        </authorList>
    </citation>
    <scope>NUCLEOTIDE SEQUENCE [LARGE SCALE GENOMIC DNA]</scope>
    <source>
        <strain evidence="13 14">70</strain>
    </source>
</reference>
<dbReference type="GO" id="GO:0008654">
    <property type="term" value="P:phospholipid biosynthetic process"/>
    <property type="evidence" value="ECO:0007669"/>
    <property type="project" value="UniProtKB-UniRule"/>
</dbReference>
<gene>
    <name evidence="13" type="ORF">B1400_1292</name>
</gene>
<evidence type="ECO:0000256" key="10">
    <source>
        <dbReference type="ARBA" id="ARBA00033137"/>
    </source>
</evidence>
<feature type="binding site" evidence="12">
    <location>
        <position position="112"/>
    </location>
    <ligand>
        <name>Mg(2+)</name>
        <dbReference type="ChEBI" id="CHEBI:18420"/>
        <label>2</label>
    </ligand>
</feature>
<evidence type="ECO:0000256" key="9">
    <source>
        <dbReference type="ARBA" id="ARBA00024082"/>
    </source>
</evidence>
<feature type="binding site" evidence="12">
    <location>
        <position position="115"/>
    </location>
    <ligand>
        <name>Mg(2+)</name>
        <dbReference type="ChEBI" id="CHEBI:18420"/>
        <label>1</label>
    </ligand>
</feature>
<feature type="binding site" evidence="12">
    <location>
        <position position="112"/>
    </location>
    <ligand>
        <name>Mg(2+)</name>
        <dbReference type="ChEBI" id="CHEBI:18420"/>
        <label>1</label>
    </ligand>
</feature>
<comment type="catalytic activity">
    <reaction evidence="11 12">
        <text>a CDP-1,2-diacyl-sn-glycerol + 1D-myo-inositol 3-phosphate = a 1,2-diacyl-sn-glycero-3-phospho-(1D-myo-inositol-3-phosphate) + CMP + H(+)</text>
        <dbReference type="Rhea" id="RHEA:60504"/>
        <dbReference type="ChEBI" id="CHEBI:15378"/>
        <dbReference type="ChEBI" id="CHEBI:58088"/>
        <dbReference type="ChEBI" id="CHEBI:58332"/>
        <dbReference type="ChEBI" id="CHEBI:58401"/>
        <dbReference type="ChEBI" id="CHEBI:60377"/>
    </reaction>
</comment>
<keyword evidence="12" id="KW-1208">Phospholipid metabolism</keyword>
<comment type="function">
    <text evidence="12">Catalyzes the conjugation of the 1'-hydroxyl group of D-myo-inositol-3-phosphate (also named L-myo-inositol-1-phosphate) with a lipid tail of cytidine diphosphate diacylglycerol (CDP-DAG), forming phosphatidylinositol phosphate (PIP) and CMP. PIP is a precursor of phosphatidylinositol (PI) which is an essential lipid required for cell wall formation.</text>
</comment>
<feature type="binding site" evidence="12">
    <location>
        <position position="137"/>
    </location>
    <ligand>
        <name>Mg(2+)</name>
        <dbReference type="ChEBI" id="CHEBI:18420"/>
        <label>2</label>
    </ligand>
</feature>
<keyword evidence="12" id="KW-1003">Cell membrane</keyword>
<dbReference type="GO" id="GO:0016780">
    <property type="term" value="F:phosphotransferase activity, for other substituted phosphate groups"/>
    <property type="evidence" value="ECO:0007669"/>
    <property type="project" value="UniProtKB-UniRule"/>
</dbReference>
<keyword evidence="12" id="KW-0444">Lipid biosynthesis</keyword>
<keyword evidence="6 12" id="KW-1133">Transmembrane helix</keyword>
<feature type="binding site" evidence="12">
    <location>
        <position position="133"/>
    </location>
    <ligand>
        <name>Mg(2+)</name>
        <dbReference type="ChEBI" id="CHEBI:18420"/>
        <label>1</label>
    </ligand>
</feature>
<evidence type="ECO:0000256" key="5">
    <source>
        <dbReference type="ARBA" id="ARBA00022692"/>
    </source>
</evidence>
<feature type="transmembrane region" description="Helical" evidence="12">
    <location>
        <begin position="142"/>
        <end position="161"/>
    </location>
</feature>
<dbReference type="EC" id="2.7.8.-" evidence="12"/>
<dbReference type="GO" id="GO:0012505">
    <property type="term" value="C:endomembrane system"/>
    <property type="evidence" value="ECO:0007669"/>
    <property type="project" value="UniProtKB-SubCell"/>
</dbReference>
<evidence type="ECO:0000256" key="1">
    <source>
        <dbReference type="ARBA" id="ARBA00004127"/>
    </source>
</evidence>